<dbReference type="PROSITE" id="PS01031">
    <property type="entry name" value="SHSP"/>
    <property type="match status" value="1"/>
</dbReference>
<dbReference type="CDD" id="cd06464">
    <property type="entry name" value="ACD_sHsps-like"/>
    <property type="match status" value="1"/>
</dbReference>
<dbReference type="PANTHER" id="PTHR11527">
    <property type="entry name" value="HEAT-SHOCK PROTEIN 20 FAMILY MEMBER"/>
    <property type="match status" value="1"/>
</dbReference>
<keyword evidence="5" id="KW-1185">Reference proteome</keyword>
<dbReference type="SUPFAM" id="SSF49764">
    <property type="entry name" value="HSP20-like chaperones"/>
    <property type="match status" value="1"/>
</dbReference>
<feature type="domain" description="SHSP" evidence="3">
    <location>
        <begin position="28"/>
        <end position="137"/>
    </location>
</feature>
<accession>A0ABY8CD38</accession>
<dbReference type="InterPro" id="IPR031107">
    <property type="entry name" value="Small_HSP"/>
</dbReference>
<evidence type="ECO:0000256" key="2">
    <source>
        <dbReference type="RuleBase" id="RU003616"/>
    </source>
</evidence>
<sequence>MRRMRRDSIDDMFDRMQNLFDEFQGKADLKGFRGMPVDIHEEDGKIVVKADLPGISKEDINLKADKNKIDVSAESSTAIQEENEKYFTRERTSRKFHRTVSWPAEINPETVTAEYDDGVLTVTAEKTESEGKDVEIE</sequence>
<evidence type="ECO:0000313" key="5">
    <source>
        <dbReference type="Proteomes" id="UP001218034"/>
    </source>
</evidence>
<name>A0ABY8CD38_9ARCH</name>
<reference evidence="4 5" key="1">
    <citation type="submission" date="2022-09" db="EMBL/GenBank/DDBJ databases">
        <title>Xylan utilization by haloarchaea-nanohaloarchaea associations.</title>
        <authorList>
            <person name="Yakimov M."/>
        </authorList>
    </citation>
    <scope>NUCLEOTIDE SEQUENCE [LARGE SCALE GENOMIC DNA]</scope>
    <source>
        <strain evidence="4 5">SVXNc</strain>
    </source>
</reference>
<proteinExistence type="inferred from homology"/>
<dbReference type="GeneID" id="90589526"/>
<dbReference type="InterPro" id="IPR002068">
    <property type="entry name" value="A-crystallin/Hsp20_dom"/>
</dbReference>
<organism evidence="4 5">
    <name type="scientific">Candidatus Nanohalococcus occultus</name>
    <dbReference type="NCBI Taxonomy" id="2978047"/>
    <lineage>
        <taxon>Archaea</taxon>
        <taxon>Candidatus Nanohalarchaeota</taxon>
        <taxon>Candidatus Nanohalarchaeota incertae sedis</taxon>
        <taxon>Candidatus Nanohalococcus</taxon>
    </lineage>
</organism>
<protein>
    <submittedName>
        <fullName evidence="4">Molecular chaperone (HSP20 family)</fullName>
    </submittedName>
</protein>
<evidence type="ECO:0000313" key="4">
    <source>
        <dbReference type="EMBL" id="WEL19123.1"/>
    </source>
</evidence>
<dbReference type="RefSeq" id="WP_347721995.1">
    <property type="nucleotide sequence ID" value="NZ_CP104395.1"/>
</dbReference>
<evidence type="ECO:0000259" key="3">
    <source>
        <dbReference type="PROSITE" id="PS01031"/>
    </source>
</evidence>
<gene>
    <name evidence="4" type="primary">ibpA</name>
    <name evidence="4" type="ORF">SVXNc_0091</name>
</gene>
<dbReference type="Pfam" id="PF00011">
    <property type="entry name" value="HSP20"/>
    <property type="match status" value="1"/>
</dbReference>
<dbReference type="Gene3D" id="2.60.40.790">
    <property type="match status" value="1"/>
</dbReference>
<evidence type="ECO:0000256" key="1">
    <source>
        <dbReference type="PROSITE-ProRule" id="PRU00285"/>
    </source>
</evidence>
<dbReference type="EMBL" id="CP104395">
    <property type="protein sequence ID" value="WEL19123.1"/>
    <property type="molecule type" value="Genomic_DNA"/>
</dbReference>
<dbReference type="Proteomes" id="UP001218034">
    <property type="component" value="Chromosome"/>
</dbReference>
<dbReference type="InterPro" id="IPR008978">
    <property type="entry name" value="HSP20-like_chaperone"/>
</dbReference>
<comment type="similarity">
    <text evidence="1 2">Belongs to the small heat shock protein (HSP20) family.</text>
</comment>